<accession>A0ABC9ZK90</accession>
<protein>
    <recommendedName>
        <fullName evidence="3">Transposase</fullName>
    </recommendedName>
</protein>
<evidence type="ECO:0000313" key="2">
    <source>
        <dbReference type="Proteomes" id="UP000315234"/>
    </source>
</evidence>
<dbReference type="EMBL" id="BJLD01000001">
    <property type="protein sequence ID" value="GEA42610.1"/>
    <property type="molecule type" value="Genomic_DNA"/>
</dbReference>
<name>A0ABC9ZK90_CORST</name>
<comment type="caution">
    <text evidence="1">The sequence shown here is derived from an EMBL/GenBank/DDBJ whole genome shotgun (WGS) entry which is preliminary data.</text>
</comment>
<organism evidence="1 2">
    <name type="scientific">Corynebacterium striatum</name>
    <dbReference type="NCBI Taxonomy" id="43770"/>
    <lineage>
        <taxon>Bacteria</taxon>
        <taxon>Bacillati</taxon>
        <taxon>Actinomycetota</taxon>
        <taxon>Actinomycetes</taxon>
        <taxon>Mycobacteriales</taxon>
        <taxon>Corynebacteriaceae</taxon>
        <taxon>Corynebacterium</taxon>
    </lineage>
</organism>
<proteinExistence type="predicted"/>
<reference evidence="1 2" key="1">
    <citation type="submission" date="2019-06" db="EMBL/GenBank/DDBJ databases">
        <title>Draft genome sequence of Corynebacterium striatum NBRC 15291.</title>
        <authorList>
            <person name="Miura T."/>
            <person name="Furukawa M."/>
            <person name="Shimamura M."/>
            <person name="Ohyama Y."/>
            <person name="Yamazoe A."/>
            <person name="Kawasaki H."/>
        </authorList>
    </citation>
    <scope>NUCLEOTIDE SEQUENCE [LARGE SCALE GENOMIC DNA]</scope>
    <source>
        <strain evidence="1 2">NBRC 15291</strain>
    </source>
</reference>
<gene>
    <name evidence="1" type="ORF">Cst04h_07800</name>
</gene>
<evidence type="ECO:0008006" key="3">
    <source>
        <dbReference type="Google" id="ProtNLM"/>
    </source>
</evidence>
<dbReference type="AlphaFoldDB" id="A0ABC9ZK90"/>
<evidence type="ECO:0000313" key="1">
    <source>
        <dbReference type="EMBL" id="GEA42610.1"/>
    </source>
</evidence>
<dbReference type="Proteomes" id="UP000315234">
    <property type="component" value="Unassembled WGS sequence"/>
</dbReference>
<dbReference type="RefSeq" id="WP_338148842.1">
    <property type="nucleotide sequence ID" value="NZ_CP066290.1"/>
</dbReference>
<sequence length="88" mass="9869">MAKSDLKARPIYHRKEDSIHAHLTIVMAAMATGHVLEQASGLSLKRLVRTLKKYRTFTVEIAGHTIHAQTDLPADIRELTEKLPQPSD</sequence>